<organism evidence="2 3">
    <name type="scientific">Polyangium spumosum</name>
    <dbReference type="NCBI Taxonomy" id="889282"/>
    <lineage>
        <taxon>Bacteria</taxon>
        <taxon>Pseudomonadati</taxon>
        <taxon>Myxococcota</taxon>
        <taxon>Polyangia</taxon>
        <taxon>Polyangiales</taxon>
        <taxon>Polyangiaceae</taxon>
        <taxon>Polyangium</taxon>
    </lineage>
</organism>
<dbReference type="Pfam" id="PF01593">
    <property type="entry name" value="Amino_oxidase"/>
    <property type="match status" value="1"/>
</dbReference>
<dbReference type="Gene3D" id="3.90.660.10">
    <property type="match status" value="1"/>
</dbReference>
<keyword evidence="3" id="KW-1185">Reference proteome</keyword>
<evidence type="ECO:0000259" key="1">
    <source>
        <dbReference type="Pfam" id="PF01593"/>
    </source>
</evidence>
<dbReference type="Gene3D" id="3.50.50.60">
    <property type="entry name" value="FAD/NAD(P)-binding domain"/>
    <property type="match status" value="1"/>
</dbReference>
<dbReference type="RefSeq" id="WP_153821262.1">
    <property type="nucleotide sequence ID" value="NZ_WJIE01000006.1"/>
</dbReference>
<dbReference type="Gene3D" id="1.10.405.10">
    <property type="entry name" value="Guanine Nucleotide Dissociation Inhibitor, domain 1"/>
    <property type="match status" value="1"/>
</dbReference>
<dbReference type="PANTHER" id="PTHR42923">
    <property type="entry name" value="PROTOPORPHYRINOGEN OXIDASE"/>
    <property type="match status" value="1"/>
</dbReference>
<protein>
    <submittedName>
        <fullName evidence="2">FAD-dependent oxidoreductase</fullName>
    </submittedName>
</protein>
<dbReference type="AlphaFoldDB" id="A0A6N7PQZ4"/>
<name>A0A6N7PQZ4_9BACT</name>
<dbReference type="Proteomes" id="UP000440224">
    <property type="component" value="Unassembled WGS sequence"/>
</dbReference>
<dbReference type="GO" id="GO:0016491">
    <property type="term" value="F:oxidoreductase activity"/>
    <property type="evidence" value="ECO:0007669"/>
    <property type="project" value="InterPro"/>
</dbReference>
<reference evidence="2 3" key="1">
    <citation type="submission" date="2019-10" db="EMBL/GenBank/DDBJ databases">
        <title>A soil myxobacterium in the family Polyangiaceae.</title>
        <authorList>
            <person name="Li Y."/>
            <person name="Wang J."/>
        </authorList>
    </citation>
    <scope>NUCLEOTIDE SEQUENCE [LARGE SCALE GENOMIC DNA]</scope>
    <source>
        <strain evidence="2 3">DSM 14734</strain>
    </source>
</reference>
<dbReference type="EMBL" id="WJIE01000006">
    <property type="protein sequence ID" value="MRG94403.1"/>
    <property type="molecule type" value="Genomic_DNA"/>
</dbReference>
<accession>A0A6N7PQZ4</accession>
<evidence type="ECO:0000313" key="3">
    <source>
        <dbReference type="Proteomes" id="UP000440224"/>
    </source>
</evidence>
<sequence>MKFKSDPPNRKPLKTLAPGLRRRDFLNGLLVGASGVFLGGLGAGCSDDPGTGTPPPAGPQYKGDVFTICHEIRDGKAFELPAASGELLDCVIIGGGISGLVAARKLQRSGVTNILLLEKEDPVGGVSKKGGDPDRTHGQAAAYTVFPYNDNLNETYEDLGIITGYDMEGTPIVDEKYIIPGPANGDWIAGKFYEDGWEAGMDALPYPPNVIADLKAFREDMIAWYDYEGQDMKFGFDTPTDNSTTDPDVRGLDNITLAEYIAGKGWAPEVGQYFDPYCRSSLGTTYDKVSAWAAISFLCAEFGPVLSQPGGNAYLALMLAEKIGVDKIKTGAFVLRAKNEGDEVHVSYMIDGVVTTIRAKTAIYAANRYIAKHVLPDLGAAGRDEAKDFHYTPYLVAAVYVNKTPANLGFDNWVHGADTLFADFIVADWTSHADPVNAPLDRPNVLSCYCPLLGPTARVDLQTKPFEEYEERILSDLEKVIPGVRDTVTGVDLYRWGHAMIAADKGFVFGAARLSSRQPLGKISFACHDTDGVPAFENAVGAAYLAVVEVAAHLGVMP</sequence>
<gene>
    <name evidence="2" type="ORF">GF068_21130</name>
</gene>
<dbReference type="InterPro" id="IPR050464">
    <property type="entry name" value="Zeta_carotene_desat/Oxidored"/>
</dbReference>
<comment type="caution">
    <text evidence="2">The sequence shown here is derived from an EMBL/GenBank/DDBJ whole genome shotgun (WGS) entry which is preliminary data.</text>
</comment>
<evidence type="ECO:0000313" key="2">
    <source>
        <dbReference type="EMBL" id="MRG94403.1"/>
    </source>
</evidence>
<dbReference type="SUPFAM" id="SSF51905">
    <property type="entry name" value="FAD/NAD(P)-binding domain"/>
    <property type="match status" value="1"/>
</dbReference>
<feature type="domain" description="Amine oxidase" evidence="1">
    <location>
        <begin position="97"/>
        <end position="501"/>
    </location>
</feature>
<dbReference type="OrthoDB" id="9794630at2"/>
<proteinExistence type="predicted"/>
<dbReference type="InterPro" id="IPR002937">
    <property type="entry name" value="Amino_oxidase"/>
</dbReference>
<dbReference type="InterPro" id="IPR036188">
    <property type="entry name" value="FAD/NAD-bd_sf"/>
</dbReference>